<dbReference type="InterPro" id="IPR043519">
    <property type="entry name" value="NT_sf"/>
</dbReference>
<organism evidence="1 2">
    <name type="scientific">Micrococcus aloeverae</name>
    <dbReference type="NCBI Taxonomy" id="1391911"/>
    <lineage>
        <taxon>Bacteria</taxon>
        <taxon>Bacillati</taxon>
        <taxon>Actinomycetota</taxon>
        <taxon>Actinomycetes</taxon>
        <taxon>Micrococcales</taxon>
        <taxon>Micrococcaceae</taxon>
        <taxon>Micrococcus</taxon>
    </lineage>
</organism>
<proteinExistence type="predicted"/>
<protein>
    <recommendedName>
        <fullName evidence="3">Nucleotidyltransferase</fullName>
    </recommendedName>
</protein>
<comment type="caution">
    <text evidence="1">The sequence shown here is derived from an EMBL/GenBank/DDBJ whole genome shotgun (WGS) entry which is preliminary data.</text>
</comment>
<gene>
    <name evidence="1" type="ORF">FHR79_002282</name>
</gene>
<reference evidence="1 2" key="1">
    <citation type="submission" date="2020-08" db="EMBL/GenBank/DDBJ databases">
        <title>The Agave Microbiome: Exploring the role of microbial communities in plant adaptations to desert environments.</title>
        <authorList>
            <person name="Partida-Martinez L.P."/>
        </authorList>
    </citation>
    <scope>NUCLEOTIDE SEQUENCE [LARGE SCALE GENOMIC DNA]</scope>
    <source>
        <strain evidence="1 2">RAT4</strain>
    </source>
</reference>
<sequence>MATTAHSWLAELNSYFSPSLSDFAAAKSHKDSIESRLDYDLGVYRMFEIGSLRHGTGVWYYSDVDYLVSLKGIKPTSSTTMLEKVKASLQARFPLTSISIRRPAVVCKFSDALVEVVPGYVEDAGGYNIANPASLGGWMKTYPEKHNEYVNKVNQKNDGGAKKLARQLKIWKYKRNVPISSCYLEMRAAKYMDGQSFYSAVLDLYYALNELKRVGLATMNDPTGLASRFTACSSEATKSDAISKLDVVGHEVLATRRRLR</sequence>
<evidence type="ECO:0000313" key="1">
    <source>
        <dbReference type="EMBL" id="MBA9082146.1"/>
    </source>
</evidence>
<name>A0ABR6E0P2_9MICC</name>
<dbReference type="Pfam" id="PF18144">
    <property type="entry name" value="SMODS"/>
    <property type="match status" value="1"/>
</dbReference>
<dbReference type="EMBL" id="JACJIO010000028">
    <property type="protein sequence ID" value="MBA9082146.1"/>
    <property type="molecule type" value="Genomic_DNA"/>
</dbReference>
<accession>A0ABR6E0P2</accession>
<dbReference type="Proteomes" id="UP000582085">
    <property type="component" value="Unassembled WGS sequence"/>
</dbReference>
<keyword evidence="2" id="KW-1185">Reference proteome</keyword>
<evidence type="ECO:0000313" key="2">
    <source>
        <dbReference type="Proteomes" id="UP000582085"/>
    </source>
</evidence>
<dbReference type="SUPFAM" id="SSF81301">
    <property type="entry name" value="Nucleotidyltransferase"/>
    <property type="match status" value="1"/>
</dbReference>
<dbReference type="RefSeq" id="WP_182488804.1">
    <property type="nucleotide sequence ID" value="NZ_JACJIO010000028.1"/>
</dbReference>
<evidence type="ECO:0008006" key="3">
    <source>
        <dbReference type="Google" id="ProtNLM"/>
    </source>
</evidence>